<feature type="region of interest" description="Disordered" evidence="1">
    <location>
        <begin position="1230"/>
        <end position="1249"/>
    </location>
</feature>
<dbReference type="VEuPathDB" id="TriTrypDB:Tbg972.11.2540"/>
<sequence>MTTWLFNVSVLHLSASFSEPRLASFAAEGQLACRMFFNGKPLDLTFQPASEMIGGGKPRSTFLYRIQSLTVADLLNMLRQRSVRFYIVPVKRNSDPLGKEIRAACRATTNIMCIAERGGGLLELPLTSAASKEEGNSGIVGTLSVCIAFDQLAEVELRLKEFYVSGLENGIYGLHCRLAPFKEGVVSKLTRALSGTARWTDAEVPMAKYRGVLRNLKKHQFAIAVYLIDGNNNERPVASFEVDLAIKNTSASCKEITIPFSMSDGKTSTTVNGALQLSGLPTFEDEMQKILRAGPACVDTEDEKKEKNKFSDPEGAKSSEAESTTEIDTENSSMGRHLPEYSQGSSPPIVSRTSTPTRASPRDISSPPSEDQDAEDCRFSFPSKNSISALWHSEADLESPTPPPEKDMDVHGDVPPPTPPPEKDMDVHGDVPPPTPPPEKDMDVHGDVPPPTPPPEKDMDVHGDVPPPTPPPEKDMDVHGDVPPPTPPPEKDMDVHGDVPPPTPPPEKDMDVHGDVPPPTPPPEKDMDVHGDVPPPTPPPEKDMDVHGDVPPPTPPPEKDMDVHGDVPPPTPPPEKDMDVHGDVPPPTPPPEKDMDVHGDVPPPTPPPEKDMDVHGDVPPPTPPPEKDMDVHGDVPPPTPPPEKDMDVHGDVPPPTPPPEKDMDVHGDVPPPTPPPEKDMDVHGDVPPPTPPPEKDMDVHGDVPPPTPPPEKDMDVHGDVPPPTPPPEKDMDVHGDVPPPTPPPEKDMDVHGDVPPPTPPPEKDMDVHGDVPPPTPPPEKDMDVHGDVPPPTPPPEKDMDVHGDVPPPTPPPEKDMDVHGDVPPPTPPPEKDMDVHGDVPPPTPPPEKDMDVHGDVPPPTPPPEKDMDVHGDVPPPTPPPEKDMDVHGDVPPPTPPPEKDMDVHGDVPPPTPPPEKDMDVHGDVPPPTPPPEKDMDVHGDVPPPTPPPEKDMDVHGDVPPPTPPPEKDMDVHGDVPPPTPPPEKDMDVHGDVPPPTPPPEKDMDVHGDVPMVVEGSANVDSSCVLVCSGGAEDVVDVPADLESVDDENVYVSELQSTAVLNEDVTLLLDECDRMVVGRDEGASGRSVGVPTLQASNLIEFPPPSNGKEPATSREEAADLLLTRERELLDAMEHENECIDMLVQSLRRMDNASEKDRAAYCAEVDRLQQQFKLLDEAEEELTLLLARATQRFNLCREERRKSQLELLEARARKETYSLALAMMDQELRTQFDNDGNRRPGGMFLSKSDSS</sequence>
<dbReference type="Proteomes" id="UP000002316">
    <property type="component" value="Chromosome 11"/>
</dbReference>
<evidence type="ECO:0000256" key="1">
    <source>
        <dbReference type="SAM" id="MobiDB-lite"/>
    </source>
</evidence>
<dbReference type="RefSeq" id="XP_011779401.1">
    <property type="nucleotide sequence ID" value="XM_011781099.1"/>
</dbReference>
<gene>
    <name evidence="3" type="ORF">TbgDal_XI2540</name>
</gene>
<feature type="compositionally biased region" description="Polar residues" evidence="1">
    <location>
        <begin position="342"/>
        <end position="358"/>
    </location>
</feature>
<evidence type="ECO:0000313" key="4">
    <source>
        <dbReference type="Proteomes" id="UP000002316"/>
    </source>
</evidence>
<proteinExistence type="predicted"/>
<feature type="compositionally biased region" description="Basic and acidic residues" evidence="1">
    <location>
        <begin position="302"/>
        <end position="320"/>
    </location>
</feature>
<name>D0A636_TRYB9</name>
<feature type="region of interest" description="Disordered" evidence="1">
    <location>
        <begin position="294"/>
        <end position="1005"/>
    </location>
</feature>
<organism evidence="3 4">
    <name type="scientific">Trypanosoma brucei gambiense (strain MHOM/CI/86/DAL972)</name>
    <dbReference type="NCBI Taxonomy" id="679716"/>
    <lineage>
        <taxon>Eukaryota</taxon>
        <taxon>Discoba</taxon>
        <taxon>Euglenozoa</taxon>
        <taxon>Kinetoplastea</taxon>
        <taxon>Metakinetoplastina</taxon>
        <taxon>Trypanosomatida</taxon>
        <taxon>Trypanosomatidae</taxon>
        <taxon>Trypanosoma</taxon>
    </lineage>
</organism>
<evidence type="ECO:0000256" key="2">
    <source>
        <dbReference type="SAM" id="SignalP"/>
    </source>
</evidence>
<accession>D0A636</accession>
<protein>
    <submittedName>
        <fullName evidence="3">Uncharacterized protein</fullName>
    </submittedName>
</protein>
<dbReference type="GeneID" id="23867225"/>
<dbReference type="AlphaFoldDB" id="D0A636"/>
<evidence type="ECO:0000313" key="3">
    <source>
        <dbReference type="EMBL" id="CBH17137.1"/>
    </source>
</evidence>
<keyword evidence="2" id="KW-0732">Signal</keyword>
<reference evidence="4" key="1">
    <citation type="journal article" date="2010" name="PLoS Negl. Trop. Dis.">
        <title>The genome sequence of Trypanosoma brucei gambiense, causative agent of chronic human african trypanosomiasis.</title>
        <authorList>
            <person name="Jackson A.P."/>
            <person name="Sanders M."/>
            <person name="Berry A."/>
            <person name="McQuillan J."/>
            <person name="Aslett M.A."/>
            <person name="Quail M.A."/>
            <person name="Chukualim B."/>
            <person name="Capewell P."/>
            <person name="MacLeod A."/>
            <person name="Melville S.E."/>
            <person name="Gibson W."/>
            <person name="Barry J.D."/>
            <person name="Berriman M."/>
            <person name="Hertz-Fowler C."/>
        </authorList>
    </citation>
    <scope>NUCLEOTIDE SEQUENCE [LARGE SCALE GENOMIC DNA]</scope>
    <source>
        <strain evidence="4">MHOM/CI/86/DAL972</strain>
    </source>
</reference>
<dbReference type="KEGG" id="tbg:TbgDal_XI2540"/>
<dbReference type="EMBL" id="FN554974">
    <property type="protein sequence ID" value="CBH17137.1"/>
    <property type="molecule type" value="Genomic_DNA"/>
</dbReference>
<feature type="chain" id="PRO_5003005987" evidence="2">
    <location>
        <begin position="17"/>
        <end position="1249"/>
    </location>
</feature>
<feature type="signal peptide" evidence="2">
    <location>
        <begin position="1"/>
        <end position="16"/>
    </location>
</feature>